<evidence type="ECO:0000313" key="5">
    <source>
        <dbReference type="Proteomes" id="UP000018781"/>
    </source>
</evidence>
<protein>
    <submittedName>
        <fullName evidence="4">TetR family transcriptional regulator</fullName>
    </submittedName>
</protein>
<dbReference type="PROSITE" id="PS50977">
    <property type="entry name" value="HTH_TETR_2"/>
    <property type="match status" value="1"/>
</dbReference>
<dbReference type="PATRIC" id="fig|1435356.3.peg.5058"/>
<keyword evidence="1 2" id="KW-0238">DNA-binding</keyword>
<sequence length="220" mass="25158">MASTKDRILDGSLELFNTKGIQAVTTNHIADHLKISTGNLYYHYRSKDHIIQALFERIDLAAREVMAPLPTPITPQQWAQVFVHGMNIVRRYRFFFANIVELAGRDKLLASQFRALTGWTLDWTIDAIDALIAQGSMRELAGDDRRRLAENVFIIIWNWTGFTVAFRGHELSHEGDTREGVLHSMLPLMPYFKPKFARDVRAAIDNAKVFGQERSFLAEP</sequence>
<dbReference type="KEGG" id="rpy:Y013_25075"/>
<dbReference type="PANTHER" id="PTHR30055:SF223">
    <property type="entry name" value="HTH-TYPE TRANSCRIPTIONAL REGULATOR UIDR"/>
    <property type="match status" value="1"/>
</dbReference>
<dbReference type="HOGENOM" id="CLU_091262_0_0_11"/>
<dbReference type="PRINTS" id="PR00455">
    <property type="entry name" value="HTHTETR"/>
</dbReference>
<name>V9XKP3_9NOCA</name>
<dbReference type="InterPro" id="IPR009057">
    <property type="entry name" value="Homeodomain-like_sf"/>
</dbReference>
<reference evidence="4 5" key="1">
    <citation type="journal article" date="2014" name="Genome Announc.">
        <title>Complete Genome of Rhodococcus pyridinivorans SB3094, a Methyl-Ethyl-Ketone-Degrading Bacterium Used for Bioaugmentation.</title>
        <authorList>
            <person name="Dueholm M.S."/>
            <person name="Albertsen M."/>
            <person name="D'Imperio S."/>
            <person name="Tale V.P."/>
            <person name="Lewis D."/>
            <person name="Nielsen P.H."/>
            <person name="Nielsen J.L."/>
        </authorList>
    </citation>
    <scope>NUCLEOTIDE SEQUENCE [LARGE SCALE GENOMIC DNA]</scope>
    <source>
        <strain evidence="5">SB3094</strain>
        <plasmid evidence="5">1</plasmid>
    </source>
</reference>
<proteinExistence type="predicted"/>
<dbReference type="GeneID" id="29939769"/>
<dbReference type="Gene3D" id="1.10.357.10">
    <property type="entry name" value="Tetracycline Repressor, domain 2"/>
    <property type="match status" value="1"/>
</dbReference>
<dbReference type="InterPro" id="IPR025722">
    <property type="entry name" value="TetR"/>
</dbReference>
<evidence type="ECO:0000256" key="1">
    <source>
        <dbReference type="ARBA" id="ARBA00023125"/>
    </source>
</evidence>
<dbReference type="GO" id="GO:0000976">
    <property type="term" value="F:transcription cis-regulatory region binding"/>
    <property type="evidence" value="ECO:0007669"/>
    <property type="project" value="TreeGrafter"/>
</dbReference>
<evidence type="ECO:0000256" key="2">
    <source>
        <dbReference type="PROSITE-ProRule" id="PRU00335"/>
    </source>
</evidence>
<geneLocation type="plasmid" evidence="5">
    <name>1</name>
</geneLocation>
<dbReference type="InterPro" id="IPR001647">
    <property type="entry name" value="HTH_TetR"/>
</dbReference>
<gene>
    <name evidence="4" type="ORF">Y013_25075</name>
</gene>
<evidence type="ECO:0000259" key="3">
    <source>
        <dbReference type="PROSITE" id="PS50977"/>
    </source>
</evidence>
<evidence type="ECO:0000313" key="4">
    <source>
        <dbReference type="EMBL" id="AHD24036.1"/>
    </source>
</evidence>
<feature type="DNA-binding region" description="H-T-H motif" evidence="2">
    <location>
        <begin position="25"/>
        <end position="44"/>
    </location>
</feature>
<dbReference type="InterPro" id="IPR050109">
    <property type="entry name" value="HTH-type_TetR-like_transc_reg"/>
</dbReference>
<accession>V9XKP3</accession>
<dbReference type="Proteomes" id="UP000018781">
    <property type="component" value="Plasmid unnamed"/>
</dbReference>
<feature type="domain" description="HTH tetR-type" evidence="3">
    <location>
        <begin position="2"/>
        <end position="62"/>
    </location>
</feature>
<dbReference type="Pfam" id="PF13972">
    <property type="entry name" value="TetR"/>
    <property type="match status" value="1"/>
</dbReference>
<dbReference type="eggNOG" id="COG1309">
    <property type="taxonomic scope" value="Bacteria"/>
</dbReference>
<dbReference type="Pfam" id="PF00440">
    <property type="entry name" value="TetR_N"/>
    <property type="match status" value="1"/>
</dbReference>
<dbReference type="GO" id="GO:0003700">
    <property type="term" value="F:DNA-binding transcription factor activity"/>
    <property type="evidence" value="ECO:0007669"/>
    <property type="project" value="TreeGrafter"/>
</dbReference>
<dbReference type="AlphaFoldDB" id="V9XKP3"/>
<organism evidence="4 5">
    <name type="scientific">Rhodococcus pyridinivorans SB3094</name>
    <dbReference type="NCBI Taxonomy" id="1435356"/>
    <lineage>
        <taxon>Bacteria</taxon>
        <taxon>Bacillati</taxon>
        <taxon>Actinomycetota</taxon>
        <taxon>Actinomycetes</taxon>
        <taxon>Mycobacteriales</taxon>
        <taxon>Nocardiaceae</taxon>
        <taxon>Rhodococcus</taxon>
    </lineage>
</organism>
<dbReference type="PANTHER" id="PTHR30055">
    <property type="entry name" value="HTH-TYPE TRANSCRIPTIONAL REGULATOR RUTR"/>
    <property type="match status" value="1"/>
</dbReference>
<keyword evidence="4" id="KW-0614">Plasmid</keyword>
<dbReference type="EMBL" id="CP006997">
    <property type="protein sequence ID" value="AHD24036.1"/>
    <property type="molecule type" value="Genomic_DNA"/>
</dbReference>
<dbReference type="SUPFAM" id="SSF46689">
    <property type="entry name" value="Homeodomain-like"/>
    <property type="match status" value="1"/>
</dbReference>
<dbReference type="RefSeq" id="WP_024100228.1">
    <property type="nucleotide sequence ID" value="NC_023144.1"/>
</dbReference>